<dbReference type="EMBL" id="FQWL01000004">
    <property type="protein sequence ID" value="SHG84389.1"/>
    <property type="molecule type" value="Genomic_DNA"/>
</dbReference>
<gene>
    <name evidence="6" type="ORF">SAMN04488116_2650</name>
</gene>
<keyword evidence="2" id="KW-0238">DNA-binding</keyword>
<dbReference type="GO" id="GO:0003677">
    <property type="term" value="F:DNA binding"/>
    <property type="evidence" value="ECO:0007669"/>
    <property type="project" value="UniProtKB-KW"/>
</dbReference>
<keyword evidence="3" id="KW-0804">Transcription</keyword>
<dbReference type="InterPro" id="IPR036388">
    <property type="entry name" value="WH-like_DNA-bd_sf"/>
</dbReference>
<keyword evidence="4" id="KW-1133">Transmembrane helix</keyword>
<sequence>MGFSFQLFGQNAISGHLDDHELKHWDTKVHLKELALEATVGKSIGKPIAVTRLKKDGSFSFHKKYISESNKLYRISVNRVHKALGDTLVHEADFILSNKDFIRFGKGPTPLASYETSNTAQLEWQKLKNFESNLLTEFIHTEERIAPSKAYVKDSLQILMVKLIGVKQLESKALLDQDIAQNESYYLALLTDLKQSDLEPSQYLFLEKKLAYLTGKSLESQLLWSKWVISFLIILTIGLGFALLRSRKFKKNRAVSLLSKQENTIRTLILQGMSNKEIANELYISLSTVKSHITSIYSKLNVSNRQELVQKDTGAST</sequence>
<dbReference type="STRING" id="570519.SAMN04488116_2650"/>
<accession>A0A1M5N5E4</accession>
<reference evidence="7" key="1">
    <citation type="submission" date="2016-11" db="EMBL/GenBank/DDBJ databases">
        <authorList>
            <person name="Varghese N."/>
            <person name="Submissions S."/>
        </authorList>
    </citation>
    <scope>NUCLEOTIDE SEQUENCE [LARGE SCALE GENOMIC DNA]</scope>
    <source>
        <strain evidence="7">DSM 22638</strain>
    </source>
</reference>
<evidence type="ECO:0000256" key="3">
    <source>
        <dbReference type="ARBA" id="ARBA00023163"/>
    </source>
</evidence>
<dbReference type="Proteomes" id="UP000184532">
    <property type="component" value="Unassembled WGS sequence"/>
</dbReference>
<dbReference type="SMART" id="SM00421">
    <property type="entry name" value="HTH_LUXR"/>
    <property type="match status" value="1"/>
</dbReference>
<dbReference type="Gene3D" id="1.10.10.10">
    <property type="entry name" value="Winged helix-like DNA-binding domain superfamily/Winged helix DNA-binding domain"/>
    <property type="match status" value="1"/>
</dbReference>
<keyword evidence="7" id="KW-1185">Reference proteome</keyword>
<feature type="transmembrane region" description="Helical" evidence="4">
    <location>
        <begin position="224"/>
        <end position="244"/>
    </location>
</feature>
<dbReference type="SUPFAM" id="SSF46894">
    <property type="entry name" value="C-terminal effector domain of the bipartite response regulators"/>
    <property type="match status" value="1"/>
</dbReference>
<dbReference type="PRINTS" id="PR00038">
    <property type="entry name" value="HTHLUXR"/>
</dbReference>
<evidence type="ECO:0000256" key="4">
    <source>
        <dbReference type="SAM" id="Phobius"/>
    </source>
</evidence>
<keyword evidence="4" id="KW-0472">Membrane</keyword>
<dbReference type="GO" id="GO:0006355">
    <property type="term" value="P:regulation of DNA-templated transcription"/>
    <property type="evidence" value="ECO:0007669"/>
    <property type="project" value="InterPro"/>
</dbReference>
<dbReference type="AlphaFoldDB" id="A0A1M5N5E4"/>
<dbReference type="PANTHER" id="PTHR44688">
    <property type="entry name" value="DNA-BINDING TRANSCRIPTIONAL ACTIVATOR DEVR_DOSR"/>
    <property type="match status" value="1"/>
</dbReference>
<dbReference type="PANTHER" id="PTHR44688:SF16">
    <property type="entry name" value="DNA-BINDING TRANSCRIPTIONAL ACTIVATOR DEVR_DOSR"/>
    <property type="match status" value="1"/>
</dbReference>
<evidence type="ECO:0000259" key="5">
    <source>
        <dbReference type="PROSITE" id="PS50043"/>
    </source>
</evidence>
<protein>
    <submittedName>
        <fullName evidence="6">Regulatory protein, luxR family</fullName>
    </submittedName>
</protein>
<keyword evidence="4" id="KW-0812">Transmembrane</keyword>
<dbReference type="Pfam" id="PF00196">
    <property type="entry name" value="GerE"/>
    <property type="match status" value="1"/>
</dbReference>
<dbReference type="CDD" id="cd06170">
    <property type="entry name" value="LuxR_C_like"/>
    <property type="match status" value="1"/>
</dbReference>
<evidence type="ECO:0000313" key="6">
    <source>
        <dbReference type="EMBL" id="SHG84389.1"/>
    </source>
</evidence>
<dbReference type="InterPro" id="IPR016032">
    <property type="entry name" value="Sig_transdc_resp-reg_C-effctor"/>
</dbReference>
<proteinExistence type="predicted"/>
<evidence type="ECO:0000313" key="7">
    <source>
        <dbReference type="Proteomes" id="UP000184532"/>
    </source>
</evidence>
<dbReference type="PROSITE" id="PS50043">
    <property type="entry name" value="HTH_LUXR_2"/>
    <property type="match status" value="1"/>
</dbReference>
<keyword evidence="1" id="KW-0805">Transcription regulation</keyword>
<dbReference type="InterPro" id="IPR000792">
    <property type="entry name" value="Tscrpt_reg_LuxR_C"/>
</dbReference>
<evidence type="ECO:0000256" key="1">
    <source>
        <dbReference type="ARBA" id="ARBA00023015"/>
    </source>
</evidence>
<organism evidence="6 7">
    <name type="scientific">Flagellimonas flava</name>
    <dbReference type="NCBI Taxonomy" id="570519"/>
    <lineage>
        <taxon>Bacteria</taxon>
        <taxon>Pseudomonadati</taxon>
        <taxon>Bacteroidota</taxon>
        <taxon>Flavobacteriia</taxon>
        <taxon>Flavobacteriales</taxon>
        <taxon>Flavobacteriaceae</taxon>
        <taxon>Flagellimonas</taxon>
    </lineage>
</organism>
<name>A0A1M5N5E4_9FLAO</name>
<dbReference type="PROSITE" id="PS00622">
    <property type="entry name" value="HTH_LUXR_1"/>
    <property type="match status" value="1"/>
</dbReference>
<evidence type="ECO:0000256" key="2">
    <source>
        <dbReference type="ARBA" id="ARBA00023125"/>
    </source>
</evidence>
<feature type="domain" description="HTH luxR-type" evidence="5">
    <location>
        <begin position="251"/>
        <end position="314"/>
    </location>
</feature>